<evidence type="ECO:0000259" key="1">
    <source>
        <dbReference type="Pfam" id="PF01636"/>
    </source>
</evidence>
<evidence type="ECO:0000313" key="2">
    <source>
        <dbReference type="EMBL" id="ADB34258.1"/>
    </source>
</evidence>
<dbReference type="Pfam" id="PF01636">
    <property type="entry name" value="APH"/>
    <property type="match status" value="1"/>
</dbReference>
<accession>D2Q503</accession>
<evidence type="ECO:0000313" key="3">
    <source>
        <dbReference type="Proteomes" id="UP000007967"/>
    </source>
</evidence>
<keyword evidence="3" id="KW-1185">Reference proteome</keyword>
<dbReference type="InterPro" id="IPR002575">
    <property type="entry name" value="Aminoglycoside_PTrfase"/>
</dbReference>
<gene>
    <name evidence="2" type="ordered locus">Kfla_5244</name>
</gene>
<dbReference type="KEGG" id="kfl:Kfla_5244"/>
<dbReference type="Gene3D" id="3.90.1200.10">
    <property type="match status" value="1"/>
</dbReference>
<dbReference type="PANTHER" id="PTHR21310:SF59">
    <property type="entry name" value="AMINOGLYCOSIDE PHOSPHOTRANSFERASE DOMAIN-CONTAINING PROTEIN"/>
    <property type="match status" value="1"/>
</dbReference>
<dbReference type="GO" id="GO:0016740">
    <property type="term" value="F:transferase activity"/>
    <property type="evidence" value="ECO:0007669"/>
    <property type="project" value="UniProtKB-KW"/>
</dbReference>
<organism evidence="2 3">
    <name type="scientific">Kribbella flavida (strain DSM 17836 / JCM 10339 / NBRC 14399)</name>
    <dbReference type="NCBI Taxonomy" id="479435"/>
    <lineage>
        <taxon>Bacteria</taxon>
        <taxon>Bacillati</taxon>
        <taxon>Actinomycetota</taxon>
        <taxon>Actinomycetes</taxon>
        <taxon>Propionibacteriales</taxon>
        <taxon>Kribbellaceae</taxon>
        <taxon>Kribbella</taxon>
    </lineage>
</organism>
<keyword evidence="2" id="KW-0808">Transferase</keyword>
<dbReference type="SUPFAM" id="SSF56112">
    <property type="entry name" value="Protein kinase-like (PK-like)"/>
    <property type="match status" value="1"/>
</dbReference>
<dbReference type="STRING" id="479435.Kfla_5244"/>
<dbReference type="Gene3D" id="3.30.200.150">
    <property type="match status" value="1"/>
</dbReference>
<dbReference type="InterPro" id="IPR051678">
    <property type="entry name" value="AGP_Transferase"/>
</dbReference>
<sequence length="297" mass="32605">MKRALDRAGIVAVLDRAGIAPGGLTAYEELTEGTYNSVYRLTVDAQELVLKYAPDPSGPGLTHEQGLIETETAFYRAARGKAPVPEVVRAGDDFLLMTALPGTTLQSAGEERTRYRRELGAIVRRLHEVTGSDGFGYPQRGLVPSWSAAFLGMMDDVLADAARFGVALPDEVSRRLVLDRIDLLDGVRTPRLVHFDLWDGNILVAGGRITGLIDGERAFWGDPVAEFVSLTLFSAVDDELVAGYGSDVDRERLALYRVYLYLIMLVEGTPRGYEGPERDGTVKLIERHLAQELAILR</sequence>
<proteinExistence type="predicted"/>
<dbReference type="InterPro" id="IPR011009">
    <property type="entry name" value="Kinase-like_dom_sf"/>
</dbReference>
<dbReference type="RefSeq" id="WP_012922812.1">
    <property type="nucleotide sequence ID" value="NC_013729.1"/>
</dbReference>
<dbReference type="HOGENOM" id="CLU_019843_1_1_11"/>
<dbReference type="AlphaFoldDB" id="D2Q503"/>
<dbReference type="eggNOG" id="COG3001">
    <property type="taxonomic scope" value="Bacteria"/>
</dbReference>
<feature type="domain" description="Aminoglycoside phosphotransferase" evidence="1">
    <location>
        <begin position="28"/>
        <end position="254"/>
    </location>
</feature>
<dbReference type="Proteomes" id="UP000007967">
    <property type="component" value="Chromosome"/>
</dbReference>
<dbReference type="PANTHER" id="PTHR21310">
    <property type="entry name" value="AMINOGLYCOSIDE PHOSPHOTRANSFERASE-RELATED-RELATED"/>
    <property type="match status" value="1"/>
</dbReference>
<dbReference type="EMBL" id="CP001736">
    <property type="protein sequence ID" value="ADB34258.1"/>
    <property type="molecule type" value="Genomic_DNA"/>
</dbReference>
<name>D2Q503_KRIFD</name>
<protein>
    <submittedName>
        <fullName evidence="2">Aminoglycoside phosphotransferase</fullName>
    </submittedName>
</protein>
<reference evidence="2 3" key="2">
    <citation type="journal article" date="2010" name="Stand. Genomic Sci.">
        <title>Complete genome sequence of Kribbella flavida type strain (IFO 14399).</title>
        <authorList>
            <person name="Pukall R."/>
            <person name="Lapidus A."/>
            <person name="Glavina Del Rio T."/>
            <person name="Copeland A."/>
            <person name="Tice H."/>
            <person name="Cheng J.-F."/>
            <person name="Lucas S."/>
            <person name="Chen F."/>
            <person name="Nolan M."/>
            <person name="LaButti K."/>
            <person name="Pati A."/>
            <person name="Ivanova N."/>
            <person name="Mavrommatis K."/>
            <person name="Mikhailova N."/>
            <person name="Pitluck S."/>
            <person name="Bruce D."/>
            <person name="Goodwin L."/>
            <person name="Land M."/>
            <person name="Hauser L."/>
            <person name="Chang Y.-J."/>
            <person name="Jeffries C.D."/>
            <person name="Chen A."/>
            <person name="Palaniappan K."/>
            <person name="Chain P."/>
            <person name="Rohde M."/>
            <person name="Goeker M."/>
            <person name="Bristow J."/>
            <person name="Eisen J.A."/>
            <person name="Markowitz V."/>
            <person name="Hugenholtz P."/>
            <person name="Kyrpides N.C."/>
            <person name="Klenk H.-P."/>
            <person name="Brettin T."/>
        </authorList>
    </citation>
    <scope>NUCLEOTIDE SEQUENCE [LARGE SCALE GENOMIC DNA]</scope>
    <source>
        <strain evidence="3">DSM 17836 / JCM 10339 / NBRC 14399</strain>
    </source>
</reference>
<dbReference type="OrthoDB" id="5490445at2"/>
<reference evidence="3" key="1">
    <citation type="submission" date="2009-09" db="EMBL/GenBank/DDBJ databases">
        <title>The complete genome of Kribbella flavida DSM 17836.</title>
        <authorList>
            <consortium name="US DOE Joint Genome Institute (JGI-PGF)"/>
            <person name="Lucas S."/>
            <person name="Copeland A."/>
            <person name="Lapidus A."/>
            <person name="Glavina del Rio T."/>
            <person name="Dalin E."/>
            <person name="Tice H."/>
            <person name="Bruce D."/>
            <person name="Goodwin L."/>
            <person name="Pitluck S."/>
            <person name="Kyrpides N."/>
            <person name="Mavromatis K."/>
            <person name="Ivanova N."/>
            <person name="Saunders E."/>
            <person name="Brettin T."/>
            <person name="Detter J.C."/>
            <person name="Han C."/>
            <person name="Larimer F."/>
            <person name="Land M."/>
            <person name="Hauser L."/>
            <person name="Markowitz V."/>
            <person name="Cheng J.-F."/>
            <person name="Hugenholtz P."/>
            <person name="Woyke T."/>
            <person name="Wu D."/>
            <person name="Pukall R."/>
            <person name="Klenk H.-P."/>
            <person name="Eisen J.A."/>
        </authorList>
    </citation>
    <scope>NUCLEOTIDE SEQUENCE [LARGE SCALE GENOMIC DNA]</scope>
    <source>
        <strain evidence="3">DSM 17836 / JCM 10339 / NBRC 14399</strain>
    </source>
</reference>